<keyword evidence="1" id="KW-0732">Signal</keyword>
<evidence type="ECO:0000256" key="1">
    <source>
        <dbReference type="SAM" id="SignalP"/>
    </source>
</evidence>
<proteinExistence type="predicted"/>
<dbReference type="AlphaFoldDB" id="A0A8S1HUQ2"/>
<gene>
    <name evidence="2" type="ORF">CAUJ_LOCUS14177</name>
</gene>
<sequence length="205" mass="22661">MKGILALTTLVAVGFCAQTSAPGGVVCNYPATGDETTENAVPIATFRTSGEDFIRPQWCITHCQDRKSIKAAMLFQPANATSAVYKVRTTVKSDRKVMVEPELKKGTPTHRDDDPFNFCVDDELSALVDAIFDKYNDIEDISEALNYYVNKPGWAFLVYDMGPPPSIIASDNVHKDTNFCMKTINKQNPDGSFAMYQMLSGLIQK</sequence>
<dbReference type="Proteomes" id="UP000835052">
    <property type="component" value="Unassembled WGS sequence"/>
</dbReference>
<protein>
    <recommendedName>
        <fullName evidence="4">Secreted protein</fullName>
    </recommendedName>
</protein>
<dbReference type="EMBL" id="CAJGYM010000120">
    <property type="protein sequence ID" value="CAD6198271.1"/>
    <property type="molecule type" value="Genomic_DNA"/>
</dbReference>
<comment type="caution">
    <text evidence="2">The sequence shown here is derived from an EMBL/GenBank/DDBJ whole genome shotgun (WGS) entry which is preliminary data.</text>
</comment>
<organism evidence="2 3">
    <name type="scientific">Caenorhabditis auriculariae</name>
    <dbReference type="NCBI Taxonomy" id="2777116"/>
    <lineage>
        <taxon>Eukaryota</taxon>
        <taxon>Metazoa</taxon>
        <taxon>Ecdysozoa</taxon>
        <taxon>Nematoda</taxon>
        <taxon>Chromadorea</taxon>
        <taxon>Rhabditida</taxon>
        <taxon>Rhabditina</taxon>
        <taxon>Rhabditomorpha</taxon>
        <taxon>Rhabditoidea</taxon>
        <taxon>Rhabditidae</taxon>
        <taxon>Peloderinae</taxon>
        <taxon>Caenorhabditis</taxon>
    </lineage>
</organism>
<feature type="chain" id="PRO_5035736126" description="Secreted protein" evidence="1">
    <location>
        <begin position="17"/>
        <end position="205"/>
    </location>
</feature>
<dbReference type="InterPro" id="IPR035274">
    <property type="entry name" value="DUF5352"/>
</dbReference>
<keyword evidence="3" id="KW-1185">Reference proteome</keyword>
<dbReference type="OrthoDB" id="5823537at2759"/>
<reference evidence="2" key="1">
    <citation type="submission" date="2020-10" db="EMBL/GenBank/DDBJ databases">
        <authorList>
            <person name="Kikuchi T."/>
        </authorList>
    </citation>
    <scope>NUCLEOTIDE SEQUENCE</scope>
    <source>
        <strain evidence="2">NKZ352</strain>
    </source>
</reference>
<feature type="signal peptide" evidence="1">
    <location>
        <begin position="1"/>
        <end position="16"/>
    </location>
</feature>
<evidence type="ECO:0000313" key="2">
    <source>
        <dbReference type="EMBL" id="CAD6198271.1"/>
    </source>
</evidence>
<dbReference type="Pfam" id="PF17303">
    <property type="entry name" value="DUF5352"/>
    <property type="match status" value="1"/>
</dbReference>
<name>A0A8S1HUQ2_9PELO</name>
<accession>A0A8S1HUQ2</accession>
<evidence type="ECO:0008006" key="4">
    <source>
        <dbReference type="Google" id="ProtNLM"/>
    </source>
</evidence>
<evidence type="ECO:0000313" key="3">
    <source>
        <dbReference type="Proteomes" id="UP000835052"/>
    </source>
</evidence>